<feature type="domain" description="Carrier" evidence="8">
    <location>
        <begin position="3703"/>
        <end position="3778"/>
    </location>
</feature>
<keyword evidence="4" id="KW-0597">Phosphoprotein</keyword>
<dbReference type="SMART" id="SM01294">
    <property type="entry name" value="PKS_PP_betabranch"/>
    <property type="match status" value="3"/>
</dbReference>
<dbReference type="Pfam" id="PF00668">
    <property type="entry name" value="Condensation"/>
    <property type="match status" value="6"/>
</dbReference>
<dbReference type="Gene3D" id="3.40.50.720">
    <property type="entry name" value="NAD(P)-binding Rossmann-like Domain"/>
    <property type="match status" value="1"/>
</dbReference>
<evidence type="ECO:0000256" key="2">
    <source>
        <dbReference type="ARBA" id="ARBA00006432"/>
    </source>
</evidence>
<evidence type="ECO:0000256" key="5">
    <source>
        <dbReference type="ARBA" id="ARBA00022598"/>
    </source>
</evidence>
<dbReference type="FunFam" id="3.30.559.10:FF:000012">
    <property type="entry name" value="Non-ribosomal peptide synthetase"/>
    <property type="match status" value="1"/>
</dbReference>
<dbReference type="SUPFAM" id="SSF52777">
    <property type="entry name" value="CoA-dependent acyltransferases"/>
    <property type="match status" value="12"/>
</dbReference>
<evidence type="ECO:0000256" key="6">
    <source>
        <dbReference type="ARBA" id="ARBA00022737"/>
    </source>
</evidence>
<evidence type="ECO:0000256" key="3">
    <source>
        <dbReference type="ARBA" id="ARBA00022450"/>
    </source>
</evidence>
<dbReference type="GO" id="GO:0043041">
    <property type="term" value="P:amino acid activation for nonribosomal peptide biosynthetic process"/>
    <property type="evidence" value="ECO:0007669"/>
    <property type="project" value="TreeGrafter"/>
</dbReference>
<dbReference type="NCBIfam" id="NF003417">
    <property type="entry name" value="PRK04813.1"/>
    <property type="match status" value="6"/>
</dbReference>
<dbReference type="NCBIfam" id="TIGR01720">
    <property type="entry name" value="NRPS-para261"/>
    <property type="match status" value="1"/>
</dbReference>
<dbReference type="SUPFAM" id="SSF56801">
    <property type="entry name" value="Acetyl-CoA synthetase-like"/>
    <property type="match status" value="6"/>
</dbReference>
<evidence type="ECO:0000256" key="7">
    <source>
        <dbReference type="ARBA" id="ARBA00023194"/>
    </source>
</evidence>
<dbReference type="InterPro" id="IPR045851">
    <property type="entry name" value="AMP-bd_C_sf"/>
</dbReference>
<dbReference type="Pfam" id="PF00501">
    <property type="entry name" value="AMP-binding"/>
    <property type="match status" value="5"/>
</dbReference>
<feature type="domain" description="Carrier" evidence="8">
    <location>
        <begin position="1161"/>
        <end position="1236"/>
    </location>
</feature>
<dbReference type="PANTHER" id="PTHR45527">
    <property type="entry name" value="NONRIBOSOMAL PEPTIDE SYNTHETASE"/>
    <property type="match status" value="1"/>
</dbReference>
<dbReference type="InterPro" id="IPR006162">
    <property type="entry name" value="Ppantetheine_attach_site"/>
</dbReference>
<dbReference type="FunFam" id="1.10.1200.10:FF:000005">
    <property type="entry name" value="Nonribosomal peptide synthetase 1"/>
    <property type="match status" value="5"/>
</dbReference>
<feature type="domain" description="Carrier" evidence="8">
    <location>
        <begin position="4757"/>
        <end position="4832"/>
    </location>
</feature>
<reference evidence="9 10" key="1">
    <citation type="submission" date="2013-10" db="EMBL/GenBank/DDBJ databases">
        <title>Genome sequence of Mycobacterium kansasii.</title>
        <authorList>
            <consortium name="McGill University Mycobacterium genome consortium"/>
            <person name="Veyrier F.J."/>
            <person name="Behr M.A."/>
        </authorList>
    </citation>
    <scope>NUCLEOTIDE SEQUENCE [LARGE SCALE GENOMIC DNA]</scope>
    <source>
        <strain evidence="9 10">ATCC 12478</strain>
    </source>
</reference>
<dbReference type="Gene3D" id="3.30.559.30">
    <property type="entry name" value="Nonribosomal peptide synthetase, condensation domain"/>
    <property type="match status" value="6"/>
</dbReference>
<dbReference type="Gene3D" id="3.40.50.980">
    <property type="match status" value="4"/>
</dbReference>
<dbReference type="FunFam" id="3.30.300.30:FF:000010">
    <property type="entry name" value="Enterobactin synthetase component F"/>
    <property type="match status" value="5"/>
</dbReference>
<dbReference type="CDD" id="cd19540">
    <property type="entry name" value="LCL_NRPS-like"/>
    <property type="match status" value="4"/>
</dbReference>
<dbReference type="SUPFAM" id="SSF47336">
    <property type="entry name" value="ACP-like"/>
    <property type="match status" value="6"/>
</dbReference>
<dbReference type="PANTHER" id="PTHR45527:SF1">
    <property type="entry name" value="FATTY ACID SYNTHASE"/>
    <property type="match status" value="1"/>
</dbReference>
<dbReference type="KEGG" id="mkn:MKAN_21995"/>
<dbReference type="PROSITE" id="PS00012">
    <property type="entry name" value="PHOSPHOPANTETHEINE"/>
    <property type="match status" value="5"/>
</dbReference>
<organism evidence="9 10">
    <name type="scientific">Mycobacterium kansasii ATCC 12478</name>
    <dbReference type="NCBI Taxonomy" id="557599"/>
    <lineage>
        <taxon>Bacteria</taxon>
        <taxon>Bacillati</taxon>
        <taxon>Actinomycetota</taxon>
        <taxon>Actinomycetes</taxon>
        <taxon>Mycobacteriales</taxon>
        <taxon>Mycobacteriaceae</taxon>
        <taxon>Mycobacterium</taxon>
    </lineage>
</organism>
<keyword evidence="5" id="KW-0436">Ligase</keyword>
<dbReference type="SUPFAM" id="SSF51735">
    <property type="entry name" value="NAD(P)-binding Rossmann-fold domains"/>
    <property type="match status" value="1"/>
</dbReference>
<dbReference type="Gene3D" id="3.30.559.10">
    <property type="entry name" value="Chloramphenicol acetyltransferase-like domain"/>
    <property type="match status" value="6"/>
</dbReference>
<dbReference type="CDD" id="cd19543">
    <property type="entry name" value="DCL_NRPS"/>
    <property type="match status" value="1"/>
</dbReference>
<dbReference type="InterPro" id="IPR010071">
    <property type="entry name" value="AA_adenyl_dom"/>
</dbReference>
<dbReference type="InterPro" id="IPR010080">
    <property type="entry name" value="Thioester_reductase-like_dom"/>
</dbReference>
<dbReference type="InterPro" id="IPR009081">
    <property type="entry name" value="PP-bd_ACP"/>
</dbReference>
<dbReference type="GO" id="GO:0005829">
    <property type="term" value="C:cytosol"/>
    <property type="evidence" value="ECO:0007669"/>
    <property type="project" value="TreeGrafter"/>
</dbReference>
<dbReference type="InterPro" id="IPR023213">
    <property type="entry name" value="CAT-like_dom_sf"/>
</dbReference>
<dbReference type="Proteomes" id="UP000017786">
    <property type="component" value="Chromosome"/>
</dbReference>
<dbReference type="SMART" id="SM00823">
    <property type="entry name" value="PKS_PP"/>
    <property type="match status" value="6"/>
</dbReference>
<dbReference type="HOGENOM" id="CLU_223136_0_0_11"/>
<dbReference type="InterPro" id="IPR013120">
    <property type="entry name" value="FAR_NAD-bd"/>
</dbReference>
<feature type="domain" description="Carrier" evidence="8">
    <location>
        <begin position="105"/>
        <end position="180"/>
    </location>
</feature>
<feature type="domain" description="Carrier" evidence="8">
    <location>
        <begin position="2213"/>
        <end position="2287"/>
    </location>
</feature>
<dbReference type="FunFam" id="3.40.50.980:FF:000001">
    <property type="entry name" value="Non-ribosomal peptide synthetase"/>
    <property type="match status" value="4"/>
</dbReference>
<keyword evidence="3" id="KW-0596">Phosphopantetheine</keyword>
<keyword evidence="6" id="KW-0677">Repeat</keyword>
<dbReference type="Pfam" id="PF07993">
    <property type="entry name" value="NAD_binding_4"/>
    <property type="match status" value="1"/>
</dbReference>
<dbReference type="UniPathway" id="UPA00011"/>
<dbReference type="NCBIfam" id="TIGR01733">
    <property type="entry name" value="AA-adenyl-dom"/>
    <property type="match status" value="5"/>
</dbReference>
<sequence>MDEHAKIRAYGIERGETQAALAGLAGVDQAVVITHEDRTGDKRLVGYVTESVTGAVDPAAARAALAERLPPYLVPAVVVVLEAMPVTVDGELDTASLPAPAPAHRVDSRIEQALRDIYVRLLGVENVGVDESFFDLGGDSLLAMRAIAAVNTELNVDLKVGTLFNWPTIAQLASCIGRHSGRLKRLVAAERPAVIPLSSAQSRLWFIHQLDGSSPVYNRAVALRLSGQLDIRALRTALADVVGRHEILRTVFSAVEGIPQQVVLSAEQADFGWQVLDATGWPADRVIEAIEETARLGFDLASEIPLRARLFRIHDQEHVLVIVLHHIAGDGWSISVLASDVGGAYVSRCSGRAPSWVPLPVQYVDYTLWQRENLGDPADSGSPLAAQLRFWEEALAGMPHRLELPTDRPYPPVADHRGGSVVVDWTAELQQRVGDVARRHNATSFMVVQAALAALLSRLSGSSDVAVGFPIAGRGDPALDGLVGCFVNTLVLRVDLSGDPTFSQLLDRVRQRCLAAYGHQDVPFEALVERLNPPRSWTHHPLVQVMLAWQNFTWHYDDPAAGLALGDLQASPVPIETRTARMDLAFFLAERSTDAGAPAGIGGTVEFRTDVFDAASIEALVERLQRVLVAVTDRPGRRVSSIALLDAVERARLDEWGNRAVLARPAPAAMSIPAAWAAQVARAPDAVAVSSAERSWTYRELDEAANRLAHLLSGYGVGRGTSVALLLERSAQAVVAILAVLKTGAAYLPLDPALPGPRVEFMVDDAAPVAAIATAGLRGRLDGNRLPVIDVADPRVRACPGTALPTPAADDIAYLIYTSGTTGVPKGVAITHHNLTQLIMSFDPGLPGAPEQVWSQWHSYAFDFSVWEIWGALLRGGRLVVVPEWVAASPTDFHDLLVSQRVNVLTQTPSAIGVLTPHGLESTALLMGGEPCPAEVVDRWAGGRVMINAYGPTETAIYTSLSAPLKAGSGMPPIGSPVAGAALFVLDGWLRAVPPGVVGELYVAGHGVGVGYWRRGGLTASRFVACPFGRAGLRMYRTGDLVRWGADGQLEYLGRADEQVKIRGYRIELGEVRAALAAVSGVDQAVVIAREDRPGDKRLVGYVVGAADPATARAALVERLPSYLVPAAVVVVDALPLTVNGKLDIRALPAPEYLDGGRYRPPATLVEEILAGIYARVLGRERVGVDESFFDLGGDSLTAMRVVAAVNATLDSGLKVGSLFEAPAIAQLALRVGGDGGGRGPLAAGARPDVVPLSFAQSRLWFLDQLHGPAPVYHMAVALRLRGRLDADALGAALGDVVARHESLRTLFVAPEGLPQQLVVDPERADFGWQIVDAAGWPAGRLEEAIGATACHPFDLTTEIPLRARLFRVTDDVHVLVVVMHHIAADGWSVTPLARDLGLAYAGRCAGRAPGWAELPLQYVDYTLWQREQLGDPDDRHSPIAAQLCFWEDSLAGLPERLQLPTDRPYPLIADYRGEKVEVKWPAALQERVRDLAREHNVTGFMVVQAALAALLSRLGAGPDVAVGFPIAGRRDPALDELVGFFVNTLVLRVDLTGDPTVAELLVQVRRRSLAAYEHQDVPFEVLVERLKPTRSLTHHPLIQVMLAWQHTGPVQLALADVHATPMPIDTHSARMDLTLSLGERFTDTGEPAGICGTAEFRTDVFDGASIEALIDRLERVLVAMTADATQRISSVNVLDAAEHARLDRWGNRAVLTRPAPTSVSIPAAFAARVAHSPDAVALTCGGESLSYRELDEASNRLAHLLSDHGVGPGSVVALLFSRCAAAIVAMAAVLKTGAAYLPIDPALPRARIAFMVADAAATAVVTAADLRSLLDGCDLAVIDAADPRIPGCPGTALPAPAADDIAYLIYTSGTTGVPKGVAVTHHNVTQLFRIANFFDKPENTAPFAVTQWHSYAFDVSVWEIWGALLDGGRLVVIPEDVAASPADFHDLLVAERVGVLSQTPSAVGVLPPRGLESAALVVAGEACPAAVVDRWAGGRVMINAYGPTETTIYASMSAPLKAGSGVPPIGSPVAGAALFVLDGWLRAVPPGVVGELYVAGHGVGVGYWCRGGLSASRFVACPFGRAGLRMYRTGDLVRWGADGQLEYLGRADEQVKIRGYRIELGEVRAALAAVSGVDQAVVIAREDRPGDKRLVGYVVGAADPATARAALVERLPSYLVPAAVVALPGLPLTVNGKLDIRALPAPEYRDTDRYRAPGTPVEQILADSYARVLGLVRVGVDDSFFDLGGDSILAMQVVAQARTAGVTCRPRDIFIEQTVAGVARVAGVADDAAALNDEGVGDVSPTPIMSWLRSLKSSAGVEQFNQTVVLQAPAGVDETDVAVVLQALLDRHPMLRLRVDDDGTGGWSLSVPEPGAVDARSCLQSVDVWSDEALIRARSRLSPAAGVMLSALWVVDTGRLALIVHHLAVDGVSWRILLGDLNIAWAQRRIRHQVALPAGGTSFRRWASLLSEHACSPAVVDQADAWRQVLAVPAALPAVRSAVDTLATAGRLSVSLDVETTRLLLAEVPAAFHAGVQDILLIAFGLAWARFLGNGGAPIGIDLEGHGRHEDLAPGVDLSRTVGWFTAKYPVALAVGEVAWARVVAGDTALGAVVKDVKEQLRALPDGLTYGMLRYLNADVALPEPEPPIGFNYLGRLGVAAQADDGWRICPGSTGNSSAGLPMPLMHTVEVNSATVDTDAGPQLHADWMWAPSTVDRPSITRLARLWFDALRGICAHVEHGGGGLTPSDIAPARLSQRQIDELHQQYRIADILPLTPLQQGLLFHAGTAQDPHRPSDLYAVQLDISVSGPLDVHRLRDAVQAVITRHPNLMARFCTRFDQPVQIITQDPAVPWRYVELDAEQQIRQVCAAERAAVCDIAHQLPFRAAVIRTAADRHRLVFTYHHIVVDGWSMPILLREIFAGYHGRRLPAATPYRRFLSWLADRDRRGHRAAGAAWREVFAGFDSATLVGPPDRLGLGPRGAISCRVPVATTRALNELARLCHTTVNIVLQGVWAQLLMWLTGHHDVAFGTTVSGRPAELAGSESMVGLFINTVPVRANMTPATTTAELLGRLQHAHNHTLEHQQLALGDIHRITGQERLFDTLFVYENYPIDIAALLGDDELVVTGIASRECTHYPLVVQASPGSELGIRVDFRSDLFDAACIEALIGRLQTLLALMTADPGRALSSVDLLDAGEHAKLDGWGNRAVLTRPAPAPMSIPAAFTAQVARTPRAVALSCGSLSLTYHELDEASNRLAHLLSGHGAGPGSVVALLFSRCAEAIVAMTAVLKTGAAYLPIDPALPTARIGFMLADAAPVVAITTAGLAHRLAGLDVPVIDTEDPRIQACPGTALPAPAADGIAYLIYTSGTTGVPKGVAITHHNVMQMVDSLGATLPGGGVWAQCHSYAFDVSVWEIWGALLRGGRLVVVPEWVAASPTAFHDLLVAEQVSVLDQSPSAVGMLSPHGLESMALVVGGEACPAAVVDRWAGGRVMINAYGPTETTVDAVRSAPLKAGSGVPPIGSPVAGAALFVLDGWLRAVPPGVVGELYVAGHGVGVGYWRRGGLSASRFVACPFGRAGLRMYRTGDLVRWGADGQLEYLGRADEQVKIRGYRIELGEVRAALAAVSGVDQAVVIAREDRPGDKRLVGYVVGAADPATARAALVERLPSYLVPAAVVALPGLPLTVNGKLDIRALPAPEYLDSSRYRAPTGPVEEILAGSYARVLGLERVGVDDSFFDLGGDSILAMRVIAVINTALDCDLRVRTLFDAPTIAELASRIDAEGGGVEPLVAGERPSVVPLSFAQSRLWFLDQLHGPAPVYNMAVGLRLRGELEADALGVALADVVGRHEILRTVISTLQGMPRQLVLPPEQAEFGWEIMDARGWPKARLAAAIAETARRTFNLTADIPLRARLFRITHDEHVLVAAVHHIAADGWSVTPLVRDLGVAYASRCAGQAPGWTELPVQYADYTLWQRAQFGGLDDSDSPLAAQLRFWEDALAGMPERLQLPTDRPYPPVADHRGATATVGWSAELHQRVRAAAREHNVTSFMVVQAALVVLLSKLSASSDVAVGFPIAGRRDPALNDLVGCFVNTLVLRVDLGGDPTAAEVLAQVRERSLAAYEHQDMPFQVVVERLKPVRSRTHHPLVQVMVAWQNFAGQGDNPASGLVLGDLQVTPIPVDTHTARMDLAFSLAEQFTDAGAPAGIGGAVEFRTDVFDAASIEALLERLAKTIAAMTADPVARLSSIDVLDDAERARLDSWGNGAALTRPAPSGSSIPAAFATQAARIPDAVALSFEGRSMTYREFDEASNRLAHLLSDHGAGPGSVVALLFSRCAAAIVAMAAVLKTGAAYLPIDPALPRARIAFMVADAAATAVVTAAGLRSLLDGCDLLIIDIDDPRIRECPRTALPTPAADDIAYLIYTSGTTGVPKAVAATHHNVVQLLESLGTAAAPGQVWSQSHSYAFDFSVWEIWGALLSGGRLVVVPESVTASPADFHDLLVAERVGVLSQTPSAVGVLPPRGLESAALVVAGEACPAAVVDRWAGGRVMINAYGPTETTIYASMSAPLKAGSGVPPIGSPVAGAALFVLDGWLRAVPPGVVGELYVAGHGVGVGYWRRGGLSASRFVACPFGRAGLRMYRTGDLVRWGADGQLEYLGRADEQVKIRGYRIELGEVRAALAAVSGVDQAVVIAREDRPGDKRLVGYVVGAADPATARAALAERLPSYLVPAAVVALPGLPLTVNGKLDIRALPAPEYRDTDRYRAPGTPVEQILADSYARVLGLERVGVDESFFDLGGDSLAAMRVIAAINTALDANLTVRTLFEAPTAAQLASCIGRDRRRLEPLTAGERPAVVPLSFAQSRLWFLHQLSGPSPVYNMAVALRLRGKVDAAALGVALADVAGRHESLRTVILSVQGTPRQLVLPAERAEFGWEVIDTTGWPHARLGYAIEDAARHSFDLASEIPLWAKLFRIAKDEHVLVIVVHHIAADGWSVAPLARDLGEAYASRCAGQTPGWAPLPVQYADYTLWQRGNLGDVGDRDSPLAEQLRFWEDTLAGMPERLQLPTDRPYPPVADHRGASVTVDWPARLQQRVRRVAREHNATSFMVVQAALAVLLSKLTGSADVPVGVPVAGRADPALDELVGFFVNTLVLRVELAGDPTVAEVLAQVRERSLAAYEHQDVPFEVLVERLNPTRSRTHHPLIQVLAAWQNFPGHVNEPATGLALGDLRVTSMPIDAHTARMDLTISLAERFSDAGEPAGIGGTVEFRTDVFDAASIRTLIRRLQKLLNVMSADPAARLSSIDMLDDAEYAQLDERANRAVLTQPALPRRSLPALLAAQAARTPAAVAVSCGSSSMTYREFDEASNRLAHVLTDHGVVSGSCVALLFSRCIPAIVAMTAVLKTGAAYLPVDPALPAARIEFMLADAAPVAAITTVGLAGRLTGRGLPIIEVEDPRIAGYPSTGLPEPASDDIAYLTYTSGTTGVPKAVAITHHNVTQLLESLSAGLPPGQVWTQCHSYAFDFSVWEIWGALSGGGRLVVVPEALTASPTDLHALLATEHVGVLSQTPSAFDALQTADTLQPELRHQLALQTVVFGGEALEPQRLRDWLHNHPGLPRLINMYGATETTVHASFREIVSGDADSSASPIGVPLAHLALFVLDKWLRPVPTGVVGELYVAGAGVGLGYWRRSGLTASRFVACPFAGAGAPARRMYRSGDLVRWLPDGQLEYLGRVDEQVKIRGYRIELGEVRAALAALDGVYQSVVIAREDQPGDRCLVGYVTGTADPAGLRAALAERLPSYMVPAAVLVVDALPLTVNGKLDTRALPAPEYRSADRDLAPATPVEEILADTYARVLGLERVGVEQSFFDLGGNSLSAMRLIAAVNSALDAHLTVPILFDAPTVRGLARHLGGHATSETFKSVHGRDATELHAGDLMLDKFIEPATLAAAPTLPGPSAEVRTVLLTGATGFLGRYLALQWLEQMELVGGTLICLVRADSDEEARRRLDKTFGGDPKLLAHYRELAADHLQVIAGDKGEIDLGLDRRTWQRLAQAVDLIVDSAAVVNGVLPYRDLFTPNVVGTVELIRLALTTRLKPYSYVSTANVGDQIQPSAFTEDADIRVISPTRTLDGSVANGYGNSKWAGEVLLRAANDLYGLPVAVFRCGMILADTSYAGQLNMSDTVTRMVLSVVAAGVAPASFYQRDAKGNRQRAHFDGLPVEFVAEAITALGAQVVDGFATYHVMNSHDDGIGLDEYVDWVIEAGYPIERIDDFAEWLRRFETALRALPDRQRRHSVLQMLPLRDSERLRPLEPTRGSSVQTARFRAAVQEAKLGPDKDNPDIPHVSAPVILKYVTDLQLLGLL</sequence>
<dbReference type="InterPro" id="IPR020845">
    <property type="entry name" value="AMP-binding_CS"/>
</dbReference>
<dbReference type="PROSITE" id="PS00455">
    <property type="entry name" value="AMP_BINDING"/>
    <property type="match status" value="5"/>
</dbReference>
<comment type="similarity">
    <text evidence="2">Belongs to the ATP-dependent AMP-binding enzyme family.</text>
</comment>
<dbReference type="InterPro" id="IPR029058">
    <property type="entry name" value="AB_hydrolase_fold"/>
</dbReference>
<dbReference type="InterPro" id="IPR001242">
    <property type="entry name" value="Condensation_dom"/>
</dbReference>
<dbReference type="GO" id="GO:0017000">
    <property type="term" value="P:antibiotic biosynthetic process"/>
    <property type="evidence" value="ECO:0007669"/>
    <property type="project" value="UniProtKB-KW"/>
</dbReference>
<dbReference type="CDD" id="cd05235">
    <property type="entry name" value="SDR_e1"/>
    <property type="match status" value="1"/>
</dbReference>
<dbReference type="InterPro" id="IPR000873">
    <property type="entry name" value="AMP-dep_synth/lig_dom"/>
</dbReference>
<dbReference type="InterPro" id="IPR042099">
    <property type="entry name" value="ANL_N_sf"/>
</dbReference>
<dbReference type="Gene3D" id="3.30.300.30">
    <property type="match status" value="6"/>
</dbReference>
<dbReference type="FunFam" id="3.30.559.30:FF:000001">
    <property type="entry name" value="Non-ribosomal peptide synthetase"/>
    <property type="match status" value="1"/>
</dbReference>
<dbReference type="InterPro" id="IPR025110">
    <property type="entry name" value="AMP-bd_C"/>
</dbReference>
<dbReference type="PROSITE" id="PS50075">
    <property type="entry name" value="CARRIER"/>
    <property type="match status" value="6"/>
</dbReference>
<dbReference type="eggNOG" id="COG1020">
    <property type="taxonomic scope" value="Bacteria"/>
</dbReference>
<dbReference type="GO" id="GO:0044550">
    <property type="term" value="P:secondary metabolite biosynthetic process"/>
    <property type="evidence" value="ECO:0007669"/>
    <property type="project" value="UniProtKB-ARBA"/>
</dbReference>
<dbReference type="FunFam" id="3.40.50.12780:FF:000012">
    <property type="entry name" value="Non-ribosomal peptide synthetase"/>
    <property type="match status" value="5"/>
</dbReference>
<evidence type="ECO:0000256" key="4">
    <source>
        <dbReference type="ARBA" id="ARBA00022553"/>
    </source>
</evidence>
<dbReference type="GO" id="GO:0016874">
    <property type="term" value="F:ligase activity"/>
    <property type="evidence" value="ECO:0007669"/>
    <property type="project" value="UniProtKB-KW"/>
</dbReference>
<name>U5WXP0_MYCKA</name>
<dbReference type="InterPro" id="IPR020806">
    <property type="entry name" value="PKS_PP-bd"/>
</dbReference>
<keyword evidence="7" id="KW-0045">Antibiotic biosynthesis</keyword>
<gene>
    <name evidence="9" type="ORF">MKAN_21995</name>
</gene>
<dbReference type="EMBL" id="CP006835">
    <property type="protein sequence ID" value="AGZ52671.1"/>
    <property type="molecule type" value="Genomic_DNA"/>
</dbReference>
<evidence type="ECO:0000313" key="9">
    <source>
        <dbReference type="EMBL" id="AGZ52671.1"/>
    </source>
</evidence>
<evidence type="ECO:0000256" key="1">
    <source>
        <dbReference type="ARBA" id="ARBA00001957"/>
    </source>
</evidence>
<feature type="domain" description="Carrier" evidence="8">
    <location>
        <begin position="5829"/>
        <end position="5904"/>
    </location>
</feature>
<dbReference type="InterPro" id="IPR010060">
    <property type="entry name" value="NRPS_synth"/>
</dbReference>
<protein>
    <submittedName>
        <fullName evidence="9">Syringomycin synthetase</fullName>
    </submittedName>
</protein>
<dbReference type="Gene3D" id="2.30.38.10">
    <property type="entry name" value="Luciferase, Domain 3"/>
    <property type="match status" value="2"/>
</dbReference>
<dbReference type="InterPro" id="IPR036291">
    <property type="entry name" value="NAD(P)-bd_dom_sf"/>
</dbReference>
<dbReference type="NCBIfam" id="TIGR01746">
    <property type="entry name" value="Thioester-redct"/>
    <property type="match status" value="1"/>
</dbReference>
<proteinExistence type="inferred from homology"/>
<dbReference type="Gene3D" id="1.10.1200.10">
    <property type="entry name" value="ACP-like"/>
    <property type="match status" value="5"/>
</dbReference>
<accession>U5WXP0</accession>
<dbReference type="Gene3D" id="3.40.50.12780">
    <property type="entry name" value="N-terminal domain of ligase-like"/>
    <property type="match status" value="3"/>
</dbReference>
<dbReference type="Pfam" id="PF00550">
    <property type="entry name" value="PP-binding"/>
    <property type="match status" value="6"/>
</dbReference>
<dbReference type="InterPro" id="IPR036736">
    <property type="entry name" value="ACP-like_sf"/>
</dbReference>
<dbReference type="GO" id="GO:0008610">
    <property type="term" value="P:lipid biosynthetic process"/>
    <property type="evidence" value="ECO:0007669"/>
    <property type="project" value="UniProtKB-ARBA"/>
</dbReference>
<dbReference type="GO" id="GO:0031177">
    <property type="term" value="F:phosphopantetheine binding"/>
    <property type="evidence" value="ECO:0007669"/>
    <property type="project" value="InterPro"/>
</dbReference>
<dbReference type="CDD" id="cd17643">
    <property type="entry name" value="A_NRPS_Cytc1-like"/>
    <property type="match status" value="1"/>
</dbReference>
<dbReference type="Gene3D" id="3.40.50.1820">
    <property type="entry name" value="alpha/beta hydrolase"/>
    <property type="match status" value="1"/>
</dbReference>
<dbReference type="Pfam" id="PF13193">
    <property type="entry name" value="AMP-binding_C"/>
    <property type="match status" value="5"/>
</dbReference>
<evidence type="ECO:0000259" key="8">
    <source>
        <dbReference type="PROSITE" id="PS50075"/>
    </source>
</evidence>
<evidence type="ECO:0000313" key="10">
    <source>
        <dbReference type="Proteomes" id="UP000017786"/>
    </source>
</evidence>
<comment type="cofactor">
    <cofactor evidence="1">
        <name>pantetheine 4'-phosphate</name>
        <dbReference type="ChEBI" id="CHEBI:47942"/>
    </cofactor>
</comment>